<dbReference type="AlphaFoldDB" id="A0A653VAS5"/>
<accession>A0A653VAS5</accession>
<keyword evidence="2" id="KW-1185">Reference proteome</keyword>
<dbReference type="Proteomes" id="UP000430202">
    <property type="component" value="Unassembled WGS sequence"/>
</dbReference>
<dbReference type="EMBL" id="CABWLR010000005">
    <property type="protein sequence ID" value="VXC03368.1"/>
    <property type="molecule type" value="Genomic_DNA"/>
</dbReference>
<proteinExistence type="predicted"/>
<evidence type="ECO:0000313" key="1">
    <source>
        <dbReference type="EMBL" id="VXC03368.1"/>
    </source>
</evidence>
<dbReference type="Pfam" id="PF14305">
    <property type="entry name" value="ATPgrasp_TupA"/>
    <property type="match status" value="1"/>
</dbReference>
<protein>
    <submittedName>
        <fullName evidence="1">TupA-like ATPgrasp</fullName>
    </submittedName>
</protein>
<gene>
    <name evidence="1" type="ORF">MARI151_50426</name>
</gene>
<reference evidence="1 2" key="1">
    <citation type="submission" date="2019-10" db="EMBL/GenBank/DDBJ databases">
        <authorList>
            <person name="Karimi E."/>
        </authorList>
    </citation>
    <scope>NUCLEOTIDE SEQUENCE [LARGE SCALE GENOMIC DNA]</scope>
    <source>
        <strain evidence="1">Maribacter sp. 151</strain>
    </source>
</reference>
<sequence>MKKTFKSLYQNSYIGFNIIKPFAKIYQFFLHKKYLSRESFTKKKFKKSFGYDLNLQNPISLNEKINWLKLNYNHPLATQFADKYAVRSYIRKQIGEKYLIPLLYSTTNPEDIKPINLPDIPCIIKNNHDSSGGIIIRDKNEKINWKSIQSRLRANMAHNFYWDGREKPYKNIKPIIVVEKLLTTNNGELPADYKVHCFNGKVRMINVDIGRGTKNHYRNWYNRKWEREEYSWSSDLGNGKFTYPSNEDVEKPALLDEMITLSEKLVDDIPYLRVDWYIFQDQLFFGELTFHHNGGNRPIEPKKWDVLLGNELTLNK</sequence>
<evidence type="ECO:0000313" key="2">
    <source>
        <dbReference type="Proteomes" id="UP000430202"/>
    </source>
</evidence>
<organism evidence="1 2">
    <name type="scientific">Maribacter litoralis</name>
    <dbReference type="NCBI Taxonomy" id="2059726"/>
    <lineage>
        <taxon>Bacteria</taxon>
        <taxon>Pseudomonadati</taxon>
        <taxon>Bacteroidota</taxon>
        <taxon>Flavobacteriia</taxon>
        <taxon>Flavobacteriales</taxon>
        <taxon>Flavobacteriaceae</taxon>
        <taxon>Maribacter</taxon>
    </lineage>
</organism>
<name>A0A653VAS5_9FLAO</name>
<dbReference type="InterPro" id="IPR029465">
    <property type="entry name" value="ATPgrasp_TupA"/>
</dbReference>
<dbReference type="RefSeq" id="WP_159303615.1">
    <property type="nucleotide sequence ID" value="NZ_LR733271.1"/>
</dbReference>